<dbReference type="Pfam" id="PF00381">
    <property type="entry name" value="PTS-HPr"/>
    <property type="match status" value="1"/>
</dbReference>
<dbReference type="InterPro" id="IPR050399">
    <property type="entry name" value="HPr"/>
</dbReference>
<evidence type="ECO:0000313" key="7">
    <source>
        <dbReference type="EMBL" id="MBO3664935.1"/>
    </source>
</evidence>
<dbReference type="CDD" id="cd00367">
    <property type="entry name" value="PTS-HPr_like"/>
    <property type="match status" value="1"/>
</dbReference>
<dbReference type="PROSITE" id="PS00369">
    <property type="entry name" value="PTS_HPR_HIS"/>
    <property type="match status" value="1"/>
</dbReference>
<protein>
    <recommendedName>
        <fullName evidence="3">Phosphocarrier protein HPr</fullName>
    </recommendedName>
</protein>
<sequence length="81" mass="8090">MAQRRVVISGAAGLHARPAAELARLAQAHAGGIRISAGGASVDAASVLAVMGLTLERGEQVVLHADGPDAESVLERAAALL</sequence>
<evidence type="ECO:0000259" key="6">
    <source>
        <dbReference type="PROSITE" id="PS51350"/>
    </source>
</evidence>
<dbReference type="PRINTS" id="PR00107">
    <property type="entry name" value="PHOSPHOCPHPR"/>
</dbReference>
<dbReference type="NCBIfam" id="TIGR01003">
    <property type="entry name" value="PTS_HPr_family"/>
    <property type="match status" value="1"/>
</dbReference>
<dbReference type="SUPFAM" id="SSF55594">
    <property type="entry name" value="HPr-like"/>
    <property type="match status" value="1"/>
</dbReference>
<dbReference type="InterPro" id="IPR001020">
    <property type="entry name" value="PTS_HPr_His_P_site"/>
</dbReference>
<evidence type="ECO:0000256" key="2">
    <source>
        <dbReference type="ARBA" id="ARBA00004496"/>
    </source>
</evidence>
<organism evidence="7 8">
    <name type="scientific">Microbacterium stercoris</name>
    <dbReference type="NCBI Taxonomy" id="2820289"/>
    <lineage>
        <taxon>Bacteria</taxon>
        <taxon>Bacillati</taxon>
        <taxon>Actinomycetota</taxon>
        <taxon>Actinomycetes</taxon>
        <taxon>Micrococcales</taxon>
        <taxon>Microbacteriaceae</taxon>
        <taxon>Microbacterium</taxon>
    </lineage>
</organism>
<keyword evidence="8" id="KW-1185">Reference proteome</keyword>
<gene>
    <name evidence="7" type="ORF">J5V96_15670</name>
</gene>
<dbReference type="PANTHER" id="PTHR33705">
    <property type="entry name" value="PHOSPHOCARRIER PROTEIN HPR"/>
    <property type="match status" value="1"/>
</dbReference>
<keyword evidence="5" id="KW-0598">Phosphotransferase system</keyword>
<evidence type="ECO:0000256" key="5">
    <source>
        <dbReference type="ARBA" id="ARBA00022683"/>
    </source>
</evidence>
<evidence type="ECO:0000256" key="3">
    <source>
        <dbReference type="ARBA" id="ARBA00020422"/>
    </source>
</evidence>
<accession>A0A939TRW5</accession>
<evidence type="ECO:0000313" key="8">
    <source>
        <dbReference type="Proteomes" id="UP000680132"/>
    </source>
</evidence>
<comment type="caution">
    <text evidence="7">The sequence shown here is derived from an EMBL/GenBank/DDBJ whole genome shotgun (WGS) entry which is preliminary data.</text>
</comment>
<dbReference type="GO" id="GO:0005737">
    <property type="term" value="C:cytoplasm"/>
    <property type="evidence" value="ECO:0007669"/>
    <property type="project" value="UniProtKB-SubCell"/>
</dbReference>
<dbReference type="Gene3D" id="3.30.1340.10">
    <property type="entry name" value="HPr-like"/>
    <property type="match status" value="1"/>
</dbReference>
<dbReference type="InterPro" id="IPR000032">
    <property type="entry name" value="HPr-like"/>
</dbReference>
<evidence type="ECO:0000256" key="1">
    <source>
        <dbReference type="ARBA" id="ARBA00003681"/>
    </source>
</evidence>
<proteinExistence type="predicted"/>
<dbReference type="PROSITE" id="PS51350">
    <property type="entry name" value="PTS_HPR_DOM"/>
    <property type="match status" value="1"/>
</dbReference>
<name>A0A939TRW5_9MICO</name>
<feature type="domain" description="HPr" evidence="6">
    <location>
        <begin position="1"/>
        <end position="81"/>
    </location>
</feature>
<dbReference type="Proteomes" id="UP000680132">
    <property type="component" value="Unassembled WGS sequence"/>
</dbReference>
<dbReference type="PANTHER" id="PTHR33705:SF2">
    <property type="entry name" value="PHOSPHOCARRIER PROTEIN NPR"/>
    <property type="match status" value="1"/>
</dbReference>
<dbReference type="EMBL" id="JAGFOA010000007">
    <property type="protein sequence ID" value="MBO3664935.1"/>
    <property type="molecule type" value="Genomic_DNA"/>
</dbReference>
<dbReference type="InterPro" id="IPR035895">
    <property type="entry name" value="HPr-like_sf"/>
</dbReference>
<evidence type="ECO:0000256" key="4">
    <source>
        <dbReference type="ARBA" id="ARBA00022490"/>
    </source>
</evidence>
<comment type="subcellular location">
    <subcellularLocation>
        <location evidence="2">Cytoplasm</location>
    </subcellularLocation>
</comment>
<dbReference type="AlphaFoldDB" id="A0A939TRW5"/>
<dbReference type="RefSeq" id="WP_208505130.1">
    <property type="nucleotide sequence ID" value="NZ_JAGFOA010000007.1"/>
</dbReference>
<comment type="function">
    <text evidence="1">General (non sugar-specific) component of the phosphoenolpyruvate-dependent sugar phosphotransferase system (sugar PTS). This major carbohydrate active-transport system catalyzes the phosphorylation of incoming sugar substrates concomitantly with their translocation across the cell membrane. The phosphoryl group from phosphoenolpyruvate (PEP) is transferred to the phosphoryl carrier protein HPr by enzyme I. Phospho-HPr then transfers it to the PTS EIIA domain.</text>
</comment>
<reference evidence="7" key="1">
    <citation type="submission" date="2021-03" db="EMBL/GenBank/DDBJ databases">
        <title>Microbacterium sp. nov., a novel actinobacterium isolated from cow dung.</title>
        <authorList>
            <person name="Zhang L."/>
        </authorList>
    </citation>
    <scope>NUCLEOTIDE SEQUENCE</scope>
    <source>
        <strain evidence="7">NEAU-LLB</strain>
    </source>
</reference>
<keyword evidence="4" id="KW-0963">Cytoplasm</keyword>
<dbReference type="GO" id="GO:0009401">
    <property type="term" value="P:phosphoenolpyruvate-dependent sugar phosphotransferase system"/>
    <property type="evidence" value="ECO:0007669"/>
    <property type="project" value="UniProtKB-KW"/>
</dbReference>